<proteinExistence type="predicted"/>
<dbReference type="EMBL" id="CP021112">
    <property type="protein sequence ID" value="ARP97994.1"/>
    <property type="molecule type" value="Genomic_DNA"/>
</dbReference>
<name>A0A1W6ZMJ3_9HYPH</name>
<dbReference type="AlphaFoldDB" id="A0A1W6ZMJ3"/>
<dbReference type="RefSeq" id="WP_086086311.1">
    <property type="nucleotide sequence ID" value="NZ_CP021112.1"/>
</dbReference>
<evidence type="ECO:0000313" key="2">
    <source>
        <dbReference type="Proteomes" id="UP000194137"/>
    </source>
</evidence>
<dbReference type="OrthoDB" id="122197at2"/>
<keyword evidence="2" id="KW-1185">Reference proteome</keyword>
<dbReference type="STRING" id="1235591.CAK95_02050"/>
<dbReference type="Proteomes" id="UP000194137">
    <property type="component" value="Chromosome"/>
</dbReference>
<dbReference type="KEGG" id="psin:CAK95_02050"/>
<gene>
    <name evidence="1" type="ORF">CAK95_02050</name>
</gene>
<protein>
    <submittedName>
        <fullName evidence="1">Uncharacterized protein</fullName>
    </submittedName>
</protein>
<sequence length="167" mass="18526">MILGLSPEGFLLLHVAVSMVGIFSGFVVMGGMYASNKLPVWTAIFLFTTILTSVTGFLFPITIFTPALAVGLLSMIILLVAVLALYIYRLAGWWRFVYVASALAALYLNLFVFIVQSFQKVMFLQHLAPKQAEPPFVITQSVVLLTCVVLGVIALWKFHPERRLQTV</sequence>
<reference evidence="1 2" key="1">
    <citation type="submission" date="2017-05" db="EMBL/GenBank/DDBJ databases">
        <title>Full genome sequence of Pseudorhodoplanes sinuspersici.</title>
        <authorList>
            <person name="Dastgheib S.M.M."/>
            <person name="Shavandi M."/>
            <person name="Tirandaz H."/>
        </authorList>
    </citation>
    <scope>NUCLEOTIDE SEQUENCE [LARGE SCALE GENOMIC DNA]</scope>
    <source>
        <strain evidence="1 2">RIPI110</strain>
    </source>
</reference>
<accession>A0A1W6ZMJ3</accession>
<evidence type="ECO:0000313" key="1">
    <source>
        <dbReference type="EMBL" id="ARP97994.1"/>
    </source>
</evidence>
<organism evidence="1 2">
    <name type="scientific">Pseudorhodoplanes sinuspersici</name>
    <dbReference type="NCBI Taxonomy" id="1235591"/>
    <lineage>
        <taxon>Bacteria</taxon>
        <taxon>Pseudomonadati</taxon>
        <taxon>Pseudomonadota</taxon>
        <taxon>Alphaproteobacteria</taxon>
        <taxon>Hyphomicrobiales</taxon>
        <taxon>Pseudorhodoplanes</taxon>
    </lineage>
</organism>